<feature type="region of interest" description="Disordered" evidence="6">
    <location>
        <begin position="115"/>
        <end position="138"/>
    </location>
</feature>
<evidence type="ECO:0000256" key="4">
    <source>
        <dbReference type="ARBA" id="ARBA00022833"/>
    </source>
</evidence>
<keyword evidence="2" id="KW-0235">DNA replication</keyword>
<evidence type="ECO:0000313" key="8">
    <source>
        <dbReference type="Proteomes" id="UP000244016"/>
    </source>
</evidence>
<comment type="caution">
    <text evidence="7">The sequence shown here is derived from an EMBL/GenBank/DDBJ whole genome shotgun (WGS) entry which is preliminary data.</text>
</comment>
<keyword evidence="5" id="KW-0236">DNA replication inhibitor</keyword>
<accession>A0A2T5G568</accession>
<evidence type="ECO:0000256" key="2">
    <source>
        <dbReference type="ARBA" id="ARBA00022705"/>
    </source>
</evidence>
<dbReference type="GO" id="GO:0046872">
    <property type="term" value="F:metal ion binding"/>
    <property type="evidence" value="ECO:0007669"/>
    <property type="project" value="UniProtKB-KW"/>
</dbReference>
<evidence type="ECO:0000256" key="1">
    <source>
        <dbReference type="ARBA" id="ARBA00022490"/>
    </source>
</evidence>
<evidence type="ECO:0000256" key="3">
    <source>
        <dbReference type="ARBA" id="ARBA00022723"/>
    </source>
</evidence>
<protein>
    <submittedName>
        <fullName evidence="7">DNA replication initiation control protein YabA</fullName>
    </submittedName>
</protein>
<reference evidence="7 8" key="1">
    <citation type="submission" date="2017-08" db="EMBL/GenBank/DDBJ databases">
        <title>Burning lignite coal seam in the remote Altai Mountains harbors a hydrogen-driven thermophilic microbial community.</title>
        <authorList>
            <person name="Kadnikov V.V."/>
            <person name="Mardanov A.V."/>
            <person name="Ivasenko D."/>
            <person name="Beletsky A.V."/>
            <person name="Karnachuk O.V."/>
            <person name="Ravin N.V."/>
        </authorList>
    </citation>
    <scope>NUCLEOTIDE SEQUENCE [LARGE SCALE GENOMIC DNA]</scope>
    <source>
        <strain evidence="7">AL31</strain>
    </source>
</reference>
<evidence type="ECO:0000313" key="7">
    <source>
        <dbReference type="EMBL" id="PTQ51330.1"/>
    </source>
</evidence>
<dbReference type="GO" id="GO:0006260">
    <property type="term" value="P:DNA replication"/>
    <property type="evidence" value="ECO:0007669"/>
    <property type="project" value="UniProtKB-KW"/>
</dbReference>
<dbReference type="InterPro" id="IPR010377">
    <property type="entry name" value="YabA"/>
</dbReference>
<keyword evidence="1" id="KW-0963">Cytoplasm</keyword>
<name>A0A2T5G568_9BACL</name>
<proteinExistence type="predicted"/>
<dbReference type="Pfam" id="PF06156">
    <property type="entry name" value="YabA"/>
    <property type="match status" value="1"/>
</dbReference>
<evidence type="ECO:0000256" key="5">
    <source>
        <dbReference type="ARBA" id="ARBA00022880"/>
    </source>
</evidence>
<gene>
    <name evidence="7" type="ORF">BLITH_0156</name>
</gene>
<keyword evidence="4" id="KW-0862">Zinc</keyword>
<organism evidence="7 8">
    <name type="scientific">Brockia lithotrophica</name>
    <dbReference type="NCBI Taxonomy" id="933949"/>
    <lineage>
        <taxon>Bacteria</taxon>
        <taxon>Bacillati</taxon>
        <taxon>Bacillota</taxon>
        <taxon>Bacilli</taxon>
        <taxon>Bacillales</taxon>
        <taxon>Bacillales Family X. Incertae Sedis</taxon>
        <taxon>Brockia</taxon>
    </lineage>
</organism>
<sequence length="138" mass="15944">MSNVETREIIERFQRLEDALTRVYGELGELKSIVEELLVERFRLTVENENLRRRLELEGRSESPASLSLLPEGVDNLARLYYEGYHICNQYFGRPREGDCLFCLSLLDRSAQERSARAARRGSREVGERHSAREGDAP</sequence>
<dbReference type="AlphaFoldDB" id="A0A2T5G568"/>
<evidence type="ECO:0000256" key="6">
    <source>
        <dbReference type="SAM" id="MobiDB-lite"/>
    </source>
</evidence>
<dbReference type="EMBL" id="PEBW01000006">
    <property type="protein sequence ID" value="PTQ51330.1"/>
    <property type="molecule type" value="Genomic_DNA"/>
</dbReference>
<dbReference type="GO" id="GO:0008156">
    <property type="term" value="P:negative regulation of DNA replication"/>
    <property type="evidence" value="ECO:0007669"/>
    <property type="project" value="UniProtKB-KW"/>
</dbReference>
<dbReference type="Proteomes" id="UP000244016">
    <property type="component" value="Unassembled WGS sequence"/>
</dbReference>
<keyword evidence="3" id="KW-0479">Metal-binding</keyword>